<feature type="transmembrane region" description="Helical" evidence="7">
    <location>
        <begin position="56"/>
        <end position="75"/>
    </location>
</feature>
<keyword evidence="5 7" id="KW-1133">Transmembrane helix</keyword>
<evidence type="ECO:0000259" key="9">
    <source>
        <dbReference type="PROSITE" id="PS50929"/>
    </source>
</evidence>
<dbReference type="Gene3D" id="3.40.50.300">
    <property type="entry name" value="P-loop containing nucleotide triphosphate hydrolases"/>
    <property type="match status" value="1"/>
</dbReference>
<dbReference type="InterPro" id="IPR003439">
    <property type="entry name" value="ABC_transporter-like_ATP-bd"/>
</dbReference>
<feature type="transmembrane region" description="Helical" evidence="7">
    <location>
        <begin position="150"/>
        <end position="174"/>
    </location>
</feature>
<evidence type="ECO:0000256" key="4">
    <source>
        <dbReference type="ARBA" id="ARBA00022840"/>
    </source>
</evidence>
<evidence type="ECO:0000259" key="8">
    <source>
        <dbReference type="PROSITE" id="PS50893"/>
    </source>
</evidence>
<dbReference type="Proteomes" id="UP000593915">
    <property type="component" value="Chromosome"/>
</dbReference>
<dbReference type="SUPFAM" id="SSF52540">
    <property type="entry name" value="P-loop containing nucleoside triphosphate hydrolases"/>
    <property type="match status" value="1"/>
</dbReference>
<proteinExistence type="predicted"/>
<protein>
    <submittedName>
        <fullName evidence="10">ABC transporter ATP-binding protein</fullName>
    </submittedName>
</protein>
<dbReference type="GO" id="GO:0005524">
    <property type="term" value="F:ATP binding"/>
    <property type="evidence" value="ECO:0007669"/>
    <property type="project" value="UniProtKB-KW"/>
</dbReference>
<dbReference type="GO" id="GO:0005886">
    <property type="term" value="C:plasma membrane"/>
    <property type="evidence" value="ECO:0007669"/>
    <property type="project" value="UniProtKB-SubCell"/>
</dbReference>
<evidence type="ECO:0000256" key="6">
    <source>
        <dbReference type="ARBA" id="ARBA00023136"/>
    </source>
</evidence>
<dbReference type="InterPro" id="IPR036640">
    <property type="entry name" value="ABC1_TM_sf"/>
</dbReference>
<dbReference type="SMART" id="SM00382">
    <property type="entry name" value="AAA"/>
    <property type="match status" value="1"/>
</dbReference>
<dbReference type="PROSITE" id="PS50929">
    <property type="entry name" value="ABC_TM1F"/>
    <property type="match status" value="1"/>
</dbReference>
<keyword evidence="2 7" id="KW-0812">Transmembrane</keyword>
<keyword evidence="3" id="KW-0547">Nucleotide-binding</keyword>
<dbReference type="Pfam" id="PF00005">
    <property type="entry name" value="ABC_tran"/>
    <property type="match status" value="1"/>
</dbReference>
<dbReference type="InterPro" id="IPR039421">
    <property type="entry name" value="Type_1_exporter"/>
</dbReference>
<evidence type="ECO:0000256" key="3">
    <source>
        <dbReference type="ARBA" id="ARBA00022741"/>
    </source>
</evidence>
<name>A0A7S6WN73_9SPIR</name>
<sequence length="597" mass="67651">MIRNFFRCFCTVFRFAASSSAALTVIAIFTGLTLPLSVFFTERLISSLILFLQNKAVINTVFLNGAILAVIILFMNHVNFISRIFFIYLEKALTVNLSKAILNKIVRINFAAFEEPALHDVLSELRKNPSEKVIGLFKAVRALLVDCIKLFGMVFIFFKISVFLGIGFLFFLILDFFNEIIAVKKIQNIYKEQVYDERGLEDLSNLLSNKFSLVELKIFSAIPFIVKKFKEKYKILLHERISVTLRAYKYNIFGNSLIILWASFLLYILISQILKGNLQIGMFAALITSLTEILNLVIFMSETFWALTDENLSIDFLYEFMNIPDDIHFRKQAEKTVGGEKNIIETDLAMKPLKIRFENVCFSYPNTEKQILNNISFEIEAEHHIALVGKNGSGKSTLIKLIAGLYKPVSGNIFIGDKNITCLSQADIHKAVSIVFQDYANYQMTLRENIALGAIEFLNNDEYLKKVVSLVSSDSVFGNLNLQLGKLEEDGIDFSGGQWQKIAIARALAANSSFIIFDEPTASLDPSAEREMYFNLEKIINNRGCIFISHRLASAKMADKIFVLDKGSIVEEGTHLTLMNAEGLYASMYKSQASWYL</sequence>
<evidence type="ECO:0000313" key="11">
    <source>
        <dbReference type="Proteomes" id="UP000593915"/>
    </source>
</evidence>
<evidence type="ECO:0000313" key="10">
    <source>
        <dbReference type="EMBL" id="QOW60250.1"/>
    </source>
</evidence>
<dbReference type="SUPFAM" id="SSF90123">
    <property type="entry name" value="ABC transporter transmembrane region"/>
    <property type="match status" value="1"/>
</dbReference>
<evidence type="ECO:0000256" key="1">
    <source>
        <dbReference type="ARBA" id="ARBA00004651"/>
    </source>
</evidence>
<dbReference type="PANTHER" id="PTHR24221">
    <property type="entry name" value="ATP-BINDING CASSETTE SUB-FAMILY B"/>
    <property type="match status" value="1"/>
</dbReference>
<dbReference type="InterPro" id="IPR027417">
    <property type="entry name" value="P-loop_NTPase"/>
</dbReference>
<evidence type="ECO:0000256" key="5">
    <source>
        <dbReference type="ARBA" id="ARBA00022989"/>
    </source>
</evidence>
<organism evidence="10 11">
    <name type="scientific">Treponema pedis</name>
    <dbReference type="NCBI Taxonomy" id="409322"/>
    <lineage>
        <taxon>Bacteria</taxon>
        <taxon>Pseudomonadati</taxon>
        <taxon>Spirochaetota</taxon>
        <taxon>Spirochaetia</taxon>
        <taxon>Spirochaetales</taxon>
        <taxon>Treponemataceae</taxon>
        <taxon>Treponema</taxon>
    </lineage>
</organism>
<dbReference type="InterPro" id="IPR017871">
    <property type="entry name" value="ABC_transporter-like_CS"/>
</dbReference>
<feature type="transmembrane region" description="Helical" evidence="7">
    <location>
        <begin position="280"/>
        <end position="299"/>
    </location>
</feature>
<dbReference type="GO" id="GO:0034040">
    <property type="term" value="F:ATPase-coupled lipid transmembrane transporter activity"/>
    <property type="evidence" value="ECO:0007669"/>
    <property type="project" value="TreeGrafter"/>
</dbReference>
<dbReference type="PROSITE" id="PS50893">
    <property type="entry name" value="ABC_TRANSPORTER_2"/>
    <property type="match status" value="1"/>
</dbReference>
<evidence type="ECO:0000256" key="2">
    <source>
        <dbReference type="ARBA" id="ARBA00022692"/>
    </source>
</evidence>
<dbReference type="RefSeq" id="WP_194075838.1">
    <property type="nucleotide sequence ID" value="NZ_CP061839.1"/>
</dbReference>
<dbReference type="GO" id="GO:0016887">
    <property type="term" value="F:ATP hydrolysis activity"/>
    <property type="evidence" value="ECO:0007669"/>
    <property type="project" value="InterPro"/>
</dbReference>
<feature type="transmembrane region" description="Helical" evidence="7">
    <location>
        <begin position="250"/>
        <end position="274"/>
    </location>
</feature>
<dbReference type="InterPro" id="IPR003593">
    <property type="entry name" value="AAA+_ATPase"/>
</dbReference>
<comment type="subcellular location">
    <subcellularLocation>
        <location evidence="1">Cell membrane</location>
        <topology evidence="1">Multi-pass membrane protein</topology>
    </subcellularLocation>
</comment>
<dbReference type="GO" id="GO:0140359">
    <property type="term" value="F:ABC-type transporter activity"/>
    <property type="evidence" value="ECO:0007669"/>
    <property type="project" value="InterPro"/>
</dbReference>
<keyword evidence="4 10" id="KW-0067">ATP-binding</keyword>
<evidence type="ECO:0000256" key="7">
    <source>
        <dbReference type="SAM" id="Phobius"/>
    </source>
</evidence>
<feature type="transmembrane region" description="Helical" evidence="7">
    <location>
        <begin position="12"/>
        <end position="36"/>
    </location>
</feature>
<feature type="domain" description="ABC transporter" evidence="8">
    <location>
        <begin position="355"/>
        <end position="591"/>
    </location>
</feature>
<dbReference type="EMBL" id="CP061839">
    <property type="protein sequence ID" value="QOW60250.1"/>
    <property type="molecule type" value="Genomic_DNA"/>
</dbReference>
<dbReference type="Gene3D" id="1.20.1560.10">
    <property type="entry name" value="ABC transporter type 1, transmembrane domain"/>
    <property type="match status" value="1"/>
</dbReference>
<gene>
    <name evidence="10" type="ORF">IFE08_10495</name>
</gene>
<dbReference type="PANTHER" id="PTHR24221:SF654">
    <property type="entry name" value="ATP-BINDING CASSETTE SUB-FAMILY B MEMBER 6"/>
    <property type="match status" value="1"/>
</dbReference>
<dbReference type="AlphaFoldDB" id="A0A7S6WN73"/>
<feature type="domain" description="ABC transmembrane type-1" evidence="9">
    <location>
        <begin position="21"/>
        <end position="304"/>
    </location>
</feature>
<dbReference type="InterPro" id="IPR011527">
    <property type="entry name" value="ABC1_TM_dom"/>
</dbReference>
<reference evidence="10 11" key="1">
    <citation type="submission" date="2020-09" db="EMBL/GenBank/DDBJ databases">
        <title>Characterization of Treponema spp. from bovine digital dermatitis in Korea.</title>
        <authorList>
            <person name="Espiritu H.M."/>
            <person name="Cho Y.I."/>
            <person name="Mamuad L."/>
        </authorList>
    </citation>
    <scope>NUCLEOTIDE SEQUENCE [LARGE SCALE GENOMIC DNA]</scope>
    <source>
        <strain evidence="10 11">KS1</strain>
    </source>
</reference>
<dbReference type="PROSITE" id="PS00211">
    <property type="entry name" value="ABC_TRANSPORTER_1"/>
    <property type="match status" value="1"/>
</dbReference>
<keyword evidence="6 7" id="KW-0472">Membrane</keyword>
<accession>A0A7S6WN73</accession>
<dbReference type="CDD" id="cd03228">
    <property type="entry name" value="ABCC_MRP_Like"/>
    <property type="match status" value="1"/>
</dbReference>